<feature type="domain" description="NADH:quinone oxidoreductase/Mrp antiporter transmembrane" evidence="19">
    <location>
        <begin position="24"/>
        <end position="283"/>
    </location>
</feature>
<evidence type="ECO:0000256" key="12">
    <source>
        <dbReference type="ARBA" id="ARBA00022989"/>
    </source>
</evidence>
<protein>
    <recommendedName>
        <fullName evidence="5 18">NADH-ubiquinone oxidoreductase chain 2</fullName>
        <ecNumber evidence="4 18">7.1.1.2</ecNumber>
    </recommendedName>
</protein>
<dbReference type="InterPro" id="IPR050175">
    <property type="entry name" value="Complex_I_Subunit_2"/>
</dbReference>
<dbReference type="GO" id="GO:0006120">
    <property type="term" value="P:mitochondrial electron transport, NADH to ubiquinone"/>
    <property type="evidence" value="ECO:0007669"/>
    <property type="project" value="InterPro"/>
</dbReference>
<evidence type="ECO:0000256" key="8">
    <source>
        <dbReference type="ARBA" id="ARBA00022692"/>
    </source>
</evidence>
<keyword evidence="6" id="KW-0813">Transport</keyword>
<evidence type="ECO:0000256" key="4">
    <source>
        <dbReference type="ARBA" id="ARBA00012944"/>
    </source>
</evidence>
<dbReference type="GO" id="GO:0005743">
    <property type="term" value="C:mitochondrial inner membrane"/>
    <property type="evidence" value="ECO:0007669"/>
    <property type="project" value="UniProtKB-SubCell"/>
</dbReference>
<comment type="similarity">
    <text evidence="3 18">Belongs to the complex I subunit 2 family.</text>
</comment>
<keyword evidence="9 18" id="KW-0999">Mitochondrion inner membrane</keyword>
<evidence type="ECO:0000256" key="11">
    <source>
        <dbReference type="ARBA" id="ARBA00022982"/>
    </source>
</evidence>
<gene>
    <name evidence="20" type="primary">ND2</name>
</gene>
<organism evidence="20">
    <name type="scientific">Scelimena melli</name>
    <dbReference type="NCBI Taxonomy" id="215044"/>
    <lineage>
        <taxon>Eukaryota</taxon>
        <taxon>Metazoa</taxon>
        <taxon>Ecdysozoa</taxon>
        <taxon>Arthropoda</taxon>
        <taxon>Hexapoda</taxon>
        <taxon>Insecta</taxon>
        <taxon>Pterygota</taxon>
        <taxon>Neoptera</taxon>
        <taxon>Polyneoptera</taxon>
        <taxon>Orthoptera</taxon>
        <taxon>Caelifera</taxon>
        <taxon>Acrididea</taxon>
        <taxon>Tetrigoidea</taxon>
        <taxon>Tetrigidae</taxon>
        <taxon>Scelimeninae</taxon>
        <taxon>Scelimena</taxon>
    </lineage>
</organism>
<evidence type="ECO:0000256" key="5">
    <source>
        <dbReference type="ARBA" id="ARBA00021008"/>
    </source>
</evidence>
<reference evidence="20" key="1">
    <citation type="submission" date="2021-03" db="EMBL/GenBank/DDBJ databases">
        <title>The mitochondrial genome of Scelimena melli.</title>
        <authorList>
            <person name="Lin L."/>
        </authorList>
    </citation>
    <scope>NUCLEOTIDE SEQUENCE</scope>
</reference>
<evidence type="ECO:0000313" key="20">
    <source>
        <dbReference type="EMBL" id="QXM16399.1"/>
    </source>
</evidence>
<keyword evidence="8 18" id="KW-0812">Transmembrane</keyword>
<name>A0A8F5J5E8_9ORTH</name>
<evidence type="ECO:0000256" key="6">
    <source>
        <dbReference type="ARBA" id="ARBA00022448"/>
    </source>
</evidence>
<comment type="catalytic activity">
    <reaction evidence="17 18">
        <text>a ubiquinone + NADH + 5 H(+)(in) = a ubiquinol + NAD(+) + 4 H(+)(out)</text>
        <dbReference type="Rhea" id="RHEA:29091"/>
        <dbReference type="Rhea" id="RHEA-COMP:9565"/>
        <dbReference type="Rhea" id="RHEA-COMP:9566"/>
        <dbReference type="ChEBI" id="CHEBI:15378"/>
        <dbReference type="ChEBI" id="CHEBI:16389"/>
        <dbReference type="ChEBI" id="CHEBI:17976"/>
        <dbReference type="ChEBI" id="CHEBI:57540"/>
        <dbReference type="ChEBI" id="CHEBI:57945"/>
        <dbReference type="EC" id="7.1.1.2"/>
    </reaction>
</comment>
<dbReference type="InterPro" id="IPR001750">
    <property type="entry name" value="ND/Mrp_TM"/>
</dbReference>
<feature type="transmembrane region" description="Helical" evidence="18">
    <location>
        <begin position="145"/>
        <end position="164"/>
    </location>
</feature>
<feature type="transmembrane region" description="Helical" evidence="18">
    <location>
        <begin position="194"/>
        <end position="213"/>
    </location>
</feature>
<sequence length="337" mass="37968">MKKSPLKALFITTMVLSTLISMTANSWLGVWMGLEINMLSFIPLMSYDSTYNLEVSSIKYFIVQTIASITLIMAFITFMLNKTTQLKENISMMMTLALTLKIGGSPMHFWLPEVMENLSWNNCIILMTWQKIAPMVAISYIKSNGPLMTVIIVSSAMVGAIMGMNQVSLRMLMAYSSINHVGWMLAAVKTNMMIWLLYIIVYSMLTSLISYVFKLTNNMLINELFINYNNNKPLKFTLMTSMLSLGGMPPLLGFLPKWILIQELAAQSSPLVLTILILSSTITLYFYMKLFLTGGVLSFKENKWNLSNLSMNKTSTMCTMMNTASIMGLVLSLLTMQ</sequence>
<evidence type="ECO:0000256" key="7">
    <source>
        <dbReference type="ARBA" id="ARBA00022660"/>
    </source>
</evidence>
<evidence type="ECO:0000256" key="1">
    <source>
        <dbReference type="ARBA" id="ARBA00003257"/>
    </source>
</evidence>
<keyword evidence="15 18" id="KW-0496">Mitochondrion</keyword>
<dbReference type="Pfam" id="PF00361">
    <property type="entry name" value="Proton_antipo_M"/>
    <property type="match status" value="1"/>
</dbReference>
<evidence type="ECO:0000256" key="16">
    <source>
        <dbReference type="ARBA" id="ARBA00023136"/>
    </source>
</evidence>
<evidence type="ECO:0000256" key="2">
    <source>
        <dbReference type="ARBA" id="ARBA00004448"/>
    </source>
</evidence>
<dbReference type="InterPro" id="IPR003917">
    <property type="entry name" value="NADH_UbQ_OxRdtase_chain2"/>
</dbReference>
<keyword evidence="16 18" id="KW-0472">Membrane</keyword>
<keyword evidence="11 18" id="KW-0249">Electron transport</keyword>
<feature type="transmembrane region" description="Helical" evidence="18">
    <location>
        <begin position="60"/>
        <end position="80"/>
    </location>
</feature>
<dbReference type="GO" id="GO:0008137">
    <property type="term" value="F:NADH dehydrogenase (ubiquinone) activity"/>
    <property type="evidence" value="ECO:0007669"/>
    <property type="project" value="UniProtKB-EC"/>
</dbReference>
<evidence type="ECO:0000256" key="3">
    <source>
        <dbReference type="ARBA" id="ARBA00007012"/>
    </source>
</evidence>
<keyword evidence="7 18" id="KW-0679">Respiratory chain</keyword>
<evidence type="ECO:0000256" key="14">
    <source>
        <dbReference type="ARBA" id="ARBA00023075"/>
    </source>
</evidence>
<geneLocation type="mitochondrion" evidence="20"/>
<dbReference type="PANTHER" id="PTHR46552">
    <property type="entry name" value="NADH-UBIQUINONE OXIDOREDUCTASE CHAIN 2"/>
    <property type="match status" value="1"/>
</dbReference>
<dbReference type="PANTHER" id="PTHR46552:SF1">
    <property type="entry name" value="NADH-UBIQUINONE OXIDOREDUCTASE CHAIN 2"/>
    <property type="match status" value="1"/>
</dbReference>
<evidence type="ECO:0000259" key="19">
    <source>
        <dbReference type="Pfam" id="PF00361"/>
    </source>
</evidence>
<feature type="transmembrane region" description="Helical" evidence="18">
    <location>
        <begin position="234"/>
        <end position="252"/>
    </location>
</feature>
<evidence type="ECO:0000256" key="9">
    <source>
        <dbReference type="ARBA" id="ARBA00022792"/>
    </source>
</evidence>
<dbReference type="EMBL" id="MW722938">
    <property type="protein sequence ID" value="QXM16399.1"/>
    <property type="molecule type" value="Genomic_DNA"/>
</dbReference>
<feature type="transmembrane region" description="Helical" evidence="18">
    <location>
        <begin position="272"/>
        <end position="297"/>
    </location>
</feature>
<feature type="transmembrane region" description="Helical" evidence="18">
    <location>
        <begin position="318"/>
        <end position="336"/>
    </location>
</feature>
<accession>A0A8F5J5E8</accession>
<evidence type="ECO:0000256" key="18">
    <source>
        <dbReference type="RuleBase" id="RU003403"/>
    </source>
</evidence>
<comment type="function">
    <text evidence="18">Core subunit of the mitochondrial membrane respiratory chain NADH dehydrogenase (Complex I) which catalyzes electron transfer from NADH through the respiratory chain, using ubiquinone as an electron acceptor. Essential for the catalytic activity and assembly of complex I.</text>
</comment>
<keyword evidence="14 18" id="KW-0830">Ubiquinone</keyword>
<evidence type="ECO:0000256" key="15">
    <source>
        <dbReference type="ARBA" id="ARBA00023128"/>
    </source>
</evidence>
<keyword evidence="12 18" id="KW-1133">Transmembrane helix</keyword>
<evidence type="ECO:0000256" key="13">
    <source>
        <dbReference type="ARBA" id="ARBA00023027"/>
    </source>
</evidence>
<dbReference type="EC" id="7.1.1.2" evidence="4 18"/>
<evidence type="ECO:0000256" key="10">
    <source>
        <dbReference type="ARBA" id="ARBA00022967"/>
    </source>
</evidence>
<proteinExistence type="inferred from homology"/>
<dbReference type="PRINTS" id="PR01436">
    <property type="entry name" value="NADHDHGNASE2"/>
</dbReference>
<keyword evidence="13 18" id="KW-0520">NAD</keyword>
<keyword evidence="10 18" id="KW-1278">Translocase</keyword>
<dbReference type="AlphaFoldDB" id="A0A8F5J5E8"/>
<comment type="function">
    <text evidence="1">Core subunit of the mitochondrial membrane respiratory chain NADH dehydrogenase (Complex I) that is believed to belong to the minimal assembly required for catalysis. Complex I functions in the transfer of electrons from NADH to the respiratory chain. The immediate electron acceptor for the enzyme is believed to be ubiquinone.</text>
</comment>
<evidence type="ECO:0000256" key="17">
    <source>
        <dbReference type="ARBA" id="ARBA00049551"/>
    </source>
</evidence>
<comment type="subcellular location">
    <subcellularLocation>
        <location evidence="2 18">Mitochondrion inner membrane</location>
        <topology evidence="2 18">Multi-pass membrane protein</topology>
    </subcellularLocation>
</comment>